<dbReference type="Pfam" id="PF04114">
    <property type="entry name" value="Gaa1"/>
    <property type="match status" value="1"/>
</dbReference>
<reference evidence="2 3" key="1">
    <citation type="journal article" date="2013" name="BMC Genomics">
        <title>Reconstruction of the lipid metabolism for the microalga Monoraphidium neglectum from its genome sequence reveals characteristics suitable for biofuel production.</title>
        <authorList>
            <person name="Bogen C."/>
            <person name="Al-Dilaimi A."/>
            <person name="Albersmeier A."/>
            <person name="Wichmann J."/>
            <person name="Grundmann M."/>
            <person name="Rupp O."/>
            <person name="Lauersen K.J."/>
            <person name="Blifernez-Klassen O."/>
            <person name="Kalinowski J."/>
            <person name="Goesmann A."/>
            <person name="Mussgnug J.H."/>
            <person name="Kruse O."/>
        </authorList>
    </citation>
    <scope>NUCLEOTIDE SEQUENCE [LARGE SCALE GENOMIC DNA]</scope>
    <source>
        <strain evidence="2 3">SAG 48.87</strain>
    </source>
</reference>
<dbReference type="GO" id="GO:0016255">
    <property type="term" value="P:attachment of GPI anchor to protein"/>
    <property type="evidence" value="ECO:0007669"/>
    <property type="project" value="TreeGrafter"/>
</dbReference>
<dbReference type="RefSeq" id="XP_013901827.1">
    <property type="nucleotide sequence ID" value="XM_014046373.1"/>
</dbReference>
<keyword evidence="1" id="KW-1133">Transmembrane helix</keyword>
<dbReference type="KEGG" id="mng:MNEG_5144"/>
<keyword evidence="1" id="KW-0812">Transmembrane</keyword>
<keyword evidence="1" id="KW-0472">Membrane</keyword>
<dbReference type="EMBL" id="KK100972">
    <property type="protein sequence ID" value="KIZ02808.1"/>
    <property type="molecule type" value="Genomic_DNA"/>
</dbReference>
<evidence type="ECO:0000313" key="2">
    <source>
        <dbReference type="EMBL" id="KIZ02808.1"/>
    </source>
</evidence>
<dbReference type="InterPro" id="IPR007246">
    <property type="entry name" value="Gaa1"/>
</dbReference>
<proteinExistence type="predicted"/>
<gene>
    <name evidence="2" type="ORF">MNEG_5144</name>
</gene>
<feature type="non-terminal residue" evidence="2">
    <location>
        <position position="454"/>
    </location>
</feature>
<dbReference type="GO" id="GO:0042765">
    <property type="term" value="C:GPI-anchor transamidase complex"/>
    <property type="evidence" value="ECO:0007669"/>
    <property type="project" value="InterPro"/>
</dbReference>
<name>A0A0D2JVK1_9CHLO</name>
<dbReference type="STRING" id="145388.A0A0D2JVK1"/>
<dbReference type="GeneID" id="25738021"/>
<dbReference type="AlphaFoldDB" id="A0A0D2JVK1"/>
<dbReference type="PANTHER" id="PTHR13304:SF0">
    <property type="entry name" value="GLYCOSYLPHOSPHATIDYLINOSITOL ANCHOR ATTACHMENT 1 PROTEIN"/>
    <property type="match status" value="1"/>
</dbReference>
<protein>
    <submittedName>
        <fullName evidence="2">Glycosylphosphatidylinositoltransamidase</fullName>
    </submittedName>
</protein>
<dbReference type="PANTHER" id="PTHR13304">
    <property type="entry name" value="GLYCOSYLPHOSPHATIDYLINOSITOL ANCHOR ATTACHMENT 1 PROTEIN"/>
    <property type="match status" value="1"/>
</dbReference>
<feature type="transmembrane region" description="Helical" evidence="1">
    <location>
        <begin position="21"/>
        <end position="43"/>
    </location>
</feature>
<sequence>MDPPTRKKKPIEKLLDLIVGHATLLSYVLLAAGVVGFGALPLLERNISFDENALLAGSARPTIRQQSPDAFSAAAKLSDALASAFRTPAFRDKLRRALDRAGLEVYEQPFAVRPPGFGGRSGGGGGGGGELLCSNLHAVLRSPRGDGKESIVLVTPVTLQPFAADFNQTAAGAALAVSTVHALLLHLRGAPWLAKDVIWVISDASCGLVEGVAAWVAEYQQTPGPSNVRSLPPPAPGAAAPGAAPFGRAGVMQQAIVLEAAVGDLDAIEFPLPGYDGQLPKLDMYWLLKYYASAYVRAAHVDEPPAPPPAPLRALAAAAARAAGPAAGAAALGHLQRAAAVAAFAWRQARGLPLGAHAPFKTASADAATLRLLRLGGSSGAAAAAAAAAPPLPSAAARPQLAEALELSVRSCSVLIEKFHHSFFLYVLVSARTFLSVDQYIGVVVAPILVLVLQ</sequence>
<dbReference type="OrthoDB" id="445301at2759"/>
<accession>A0A0D2JVK1</accession>
<evidence type="ECO:0000313" key="3">
    <source>
        <dbReference type="Proteomes" id="UP000054498"/>
    </source>
</evidence>
<keyword evidence="3" id="KW-1185">Reference proteome</keyword>
<organism evidence="2 3">
    <name type="scientific">Monoraphidium neglectum</name>
    <dbReference type="NCBI Taxonomy" id="145388"/>
    <lineage>
        <taxon>Eukaryota</taxon>
        <taxon>Viridiplantae</taxon>
        <taxon>Chlorophyta</taxon>
        <taxon>core chlorophytes</taxon>
        <taxon>Chlorophyceae</taxon>
        <taxon>CS clade</taxon>
        <taxon>Sphaeropleales</taxon>
        <taxon>Selenastraceae</taxon>
        <taxon>Monoraphidium</taxon>
    </lineage>
</organism>
<evidence type="ECO:0000256" key="1">
    <source>
        <dbReference type="SAM" id="Phobius"/>
    </source>
</evidence>
<dbReference type="Proteomes" id="UP000054498">
    <property type="component" value="Unassembled WGS sequence"/>
</dbReference>